<dbReference type="RefSeq" id="XP_013270565.1">
    <property type="nucleotide sequence ID" value="XM_013415111.1"/>
</dbReference>
<reference evidence="3 4" key="1">
    <citation type="submission" date="2015-01" db="EMBL/GenBank/DDBJ databases">
        <title>The Genome Sequence of Rhinocladiella mackenzie CBS 650.93.</title>
        <authorList>
            <consortium name="The Broad Institute Genomics Platform"/>
            <person name="Cuomo C."/>
            <person name="de Hoog S."/>
            <person name="Gorbushina A."/>
            <person name="Stielow B."/>
            <person name="Teixiera M."/>
            <person name="Abouelleil A."/>
            <person name="Chapman S.B."/>
            <person name="Priest M."/>
            <person name="Young S.K."/>
            <person name="Wortman J."/>
            <person name="Nusbaum C."/>
            <person name="Birren B."/>
        </authorList>
    </citation>
    <scope>NUCLEOTIDE SEQUENCE [LARGE SCALE GENOMIC DNA]</scope>
    <source>
        <strain evidence="3 4">CBS 650.93</strain>
    </source>
</reference>
<keyword evidence="2" id="KW-0812">Transmembrane</keyword>
<dbReference type="VEuPathDB" id="FungiDB:Z518_06981"/>
<dbReference type="GeneID" id="25295052"/>
<evidence type="ECO:0000256" key="1">
    <source>
        <dbReference type="SAM" id="MobiDB-lite"/>
    </source>
</evidence>
<dbReference type="EMBL" id="KN847479">
    <property type="protein sequence ID" value="KIX03429.1"/>
    <property type="molecule type" value="Genomic_DNA"/>
</dbReference>
<accession>A0A0D2IC90</accession>
<proteinExistence type="predicted"/>
<dbReference type="AlphaFoldDB" id="A0A0D2IC90"/>
<feature type="transmembrane region" description="Helical" evidence="2">
    <location>
        <begin position="30"/>
        <end position="50"/>
    </location>
</feature>
<feature type="region of interest" description="Disordered" evidence="1">
    <location>
        <begin position="169"/>
        <end position="188"/>
    </location>
</feature>
<gene>
    <name evidence="3" type="ORF">Z518_06981</name>
</gene>
<keyword evidence="4" id="KW-1185">Reference proteome</keyword>
<evidence type="ECO:0000313" key="4">
    <source>
        <dbReference type="Proteomes" id="UP000053617"/>
    </source>
</evidence>
<keyword evidence="2" id="KW-0472">Membrane</keyword>
<dbReference type="Proteomes" id="UP000053617">
    <property type="component" value="Unassembled WGS sequence"/>
</dbReference>
<protein>
    <submittedName>
        <fullName evidence="3">Uncharacterized protein</fullName>
    </submittedName>
</protein>
<dbReference type="OrthoDB" id="4153359at2759"/>
<organism evidence="3 4">
    <name type="scientific">Rhinocladiella mackenziei CBS 650.93</name>
    <dbReference type="NCBI Taxonomy" id="1442369"/>
    <lineage>
        <taxon>Eukaryota</taxon>
        <taxon>Fungi</taxon>
        <taxon>Dikarya</taxon>
        <taxon>Ascomycota</taxon>
        <taxon>Pezizomycotina</taxon>
        <taxon>Eurotiomycetes</taxon>
        <taxon>Chaetothyriomycetidae</taxon>
        <taxon>Chaetothyriales</taxon>
        <taxon>Herpotrichiellaceae</taxon>
        <taxon>Rhinocladiella</taxon>
    </lineage>
</organism>
<name>A0A0D2IC90_9EURO</name>
<evidence type="ECO:0000256" key="2">
    <source>
        <dbReference type="SAM" id="Phobius"/>
    </source>
</evidence>
<keyword evidence="2" id="KW-1133">Transmembrane helix</keyword>
<evidence type="ECO:0000313" key="3">
    <source>
        <dbReference type="EMBL" id="KIX03429.1"/>
    </source>
</evidence>
<sequence>MAVKTAPFQIMVVQQTDQNSRPTPAISPTIIVGIVIVAAFAAIVIAASMFRYCCKNASSAIETESDASGSDIFNPYRPRSAEQNARMKEVRWINNMYAWGRSRQARIENGEIRPPIMILGRAGQCGNWDEWSVADKSPNRASWVRVGDEHSCGTYLYNVGDPYIAASQQRPNSHLASPTSVRSPLQTTSTGDYHLCHQSVLLPQPNQPEGMQRSPLRYEYRANEVGLAPGPNPVQTYARNHKITHSDDTEDIVDSRSPTTYDANLEPIPLDYGHEHGEDLQNSLFSRPAVSVMDGPYLQARALLPHSYTPDSASVYEETEFLCDEDDQIHRAPKPR</sequence>
<dbReference type="HOGENOM" id="CLU_050870_0_0_1"/>